<feature type="transmembrane region" description="Helical" evidence="5">
    <location>
        <begin position="310"/>
        <end position="328"/>
    </location>
</feature>
<dbReference type="GO" id="GO:0008273">
    <property type="term" value="F:calcium, potassium:sodium antiporter activity"/>
    <property type="evidence" value="ECO:0007669"/>
    <property type="project" value="TreeGrafter"/>
</dbReference>
<feature type="transmembrane region" description="Helical" evidence="5">
    <location>
        <begin position="103"/>
        <end position="122"/>
    </location>
</feature>
<feature type="transmembrane region" description="Helical" evidence="5">
    <location>
        <begin position="179"/>
        <end position="207"/>
    </location>
</feature>
<dbReference type="GO" id="GO:0005262">
    <property type="term" value="F:calcium channel activity"/>
    <property type="evidence" value="ECO:0007669"/>
    <property type="project" value="TreeGrafter"/>
</dbReference>
<dbReference type="Gene3D" id="1.20.1420.30">
    <property type="entry name" value="NCX, central ion-binding region"/>
    <property type="match status" value="1"/>
</dbReference>
<keyword evidence="2 5" id="KW-0812">Transmembrane</keyword>
<dbReference type="PANTHER" id="PTHR10846">
    <property type="entry name" value="SODIUM/POTASSIUM/CALCIUM EXCHANGER"/>
    <property type="match status" value="1"/>
</dbReference>
<evidence type="ECO:0000313" key="7">
    <source>
        <dbReference type="EMBL" id="MCC2167876.1"/>
    </source>
</evidence>
<protein>
    <submittedName>
        <fullName evidence="7">Calcium/sodium antiporter</fullName>
    </submittedName>
</protein>
<gene>
    <name evidence="7" type="ORF">LKD45_09255</name>
</gene>
<keyword evidence="8" id="KW-1185">Reference proteome</keyword>
<dbReference type="RefSeq" id="WP_308728354.1">
    <property type="nucleotide sequence ID" value="NZ_JAJEQF010000022.1"/>
</dbReference>
<evidence type="ECO:0000256" key="2">
    <source>
        <dbReference type="ARBA" id="ARBA00022692"/>
    </source>
</evidence>
<comment type="subcellular location">
    <subcellularLocation>
        <location evidence="1">Membrane</location>
        <topology evidence="1">Multi-pass membrane protein</topology>
    </subcellularLocation>
</comment>
<dbReference type="GO" id="GO:0006874">
    <property type="term" value="P:intracellular calcium ion homeostasis"/>
    <property type="evidence" value="ECO:0007669"/>
    <property type="project" value="TreeGrafter"/>
</dbReference>
<dbReference type="Proteomes" id="UP001199355">
    <property type="component" value="Unassembled WGS sequence"/>
</dbReference>
<dbReference type="InterPro" id="IPR044880">
    <property type="entry name" value="NCX_ion-bd_dom_sf"/>
</dbReference>
<evidence type="ECO:0000256" key="5">
    <source>
        <dbReference type="SAM" id="Phobius"/>
    </source>
</evidence>
<comment type="caution">
    <text evidence="7">The sequence shown here is derived from an EMBL/GenBank/DDBJ whole genome shotgun (WGS) entry which is preliminary data.</text>
</comment>
<organism evidence="7 8">
    <name type="scientific">Gallintestinimicrobium propionicum</name>
    <dbReference type="NCBI Taxonomy" id="2981770"/>
    <lineage>
        <taxon>Bacteria</taxon>
        <taxon>Bacillati</taxon>
        <taxon>Bacillota</taxon>
        <taxon>Clostridia</taxon>
        <taxon>Lachnospirales</taxon>
        <taxon>Lachnospiraceae</taxon>
        <taxon>Gallintestinimicrobium</taxon>
    </lineage>
</organism>
<dbReference type="EMBL" id="JAJEQF010000022">
    <property type="protein sequence ID" value="MCC2167876.1"/>
    <property type="molecule type" value="Genomic_DNA"/>
</dbReference>
<proteinExistence type="predicted"/>
<feature type="transmembrane region" description="Helical" evidence="5">
    <location>
        <begin position="68"/>
        <end position="91"/>
    </location>
</feature>
<dbReference type="InterPro" id="IPR004481">
    <property type="entry name" value="K/Na/Ca-exchanger"/>
</dbReference>
<evidence type="ECO:0000256" key="4">
    <source>
        <dbReference type="ARBA" id="ARBA00023136"/>
    </source>
</evidence>
<evidence type="ECO:0000313" key="8">
    <source>
        <dbReference type="Proteomes" id="UP001199355"/>
    </source>
</evidence>
<dbReference type="PANTHER" id="PTHR10846:SF8">
    <property type="entry name" value="INNER MEMBRANE PROTEIN YRBG"/>
    <property type="match status" value="1"/>
</dbReference>
<dbReference type="InterPro" id="IPR004837">
    <property type="entry name" value="NaCa_Exmemb"/>
</dbReference>
<evidence type="ECO:0000256" key="3">
    <source>
        <dbReference type="ARBA" id="ARBA00022989"/>
    </source>
</evidence>
<accession>A0AAE3AW42</accession>
<name>A0AAE3AW42_9FIRM</name>
<sequence length="329" mass="34365">MITPIILFLVGLVLLIKGGDWFVDGATGIAHKFHVPDLLIGATVVSIGTTLPEVMVSATSAVNGHGEIAYGNAIGSIICNTALIAAISIAVKPSRVDKKTLTIPVIFFYVSTALYLFTAYVTKRFDRVTGVLLLLIFVTYIGIQVYQAMHGKNPEAAAADAEVAAAEADTASNSTGKDLLLLVIGAAFIAIGANLLVDNGIIIAGLLGVPESVIALTFVALGTSLPELVTAITSLRKGHGLLSLGNIIGANLFNLVLVSGVSILLSPFDLPNSKQIGAYNASLVVDIPVMLGVMLILTIPPLIKGRMTRLQGIILLAIYAAFCIFQFAL</sequence>
<keyword evidence="4 5" id="KW-0472">Membrane</keyword>
<feature type="transmembrane region" description="Helical" evidence="5">
    <location>
        <begin position="244"/>
        <end position="265"/>
    </location>
</feature>
<dbReference type="GO" id="GO:0005886">
    <property type="term" value="C:plasma membrane"/>
    <property type="evidence" value="ECO:0007669"/>
    <property type="project" value="TreeGrafter"/>
</dbReference>
<dbReference type="NCBIfam" id="TIGR00367">
    <property type="entry name" value="calcium/sodium antiporter"/>
    <property type="match status" value="1"/>
</dbReference>
<feature type="transmembrane region" description="Helical" evidence="5">
    <location>
        <begin position="277"/>
        <end position="298"/>
    </location>
</feature>
<evidence type="ECO:0000259" key="6">
    <source>
        <dbReference type="Pfam" id="PF01699"/>
    </source>
</evidence>
<feature type="transmembrane region" description="Helical" evidence="5">
    <location>
        <begin position="128"/>
        <end position="146"/>
    </location>
</feature>
<keyword evidence="3 5" id="KW-1133">Transmembrane helix</keyword>
<evidence type="ECO:0000256" key="1">
    <source>
        <dbReference type="ARBA" id="ARBA00004141"/>
    </source>
</evidence>
<reference evidence="7 8" key="1">
    <citation type="submission" date="2021-10" db="EMBL/GenBank/DDBJ databases">
        <title>Anaerobic single-cell dispensing facilitates the cultivation of human gut bacteria.</title>
        <authorList>
            <person name="Afrizal A."/>
        </authorList>
    </citation>
    <scope>NUCLEOTIDE SEQUENCE [LARGE SCALE GENOMIC DNA]</scope>
    <source>
        <strain evidence="7 8">CLA-AA-H244</strain>
    </source>
</reference>
<dbReference type="Pfam" id="PF01699">
    <property type="entry name" value="Na_Ca_ex"/>
    <property type="match status" value="2"/>
</dbReference>
<feature type="domain" description="Sodium/calcium exchanger membrane region" evidence="6">
    <location>
        <begin position="5"/>
        <end position="145"/>
    </location>
</feature>
<dbReference type="AlphaFoldDB" id="A0AAE3AW42"/>
<feature type="domain" description="Sodium/calcium exchanger membrane region" evidence="6">
    <location>
        <begin position="179"/>
        <end position="327"/>
    </location>
</feature>